<feature type="region of interest" description="Disordered" evidence="2">
    <location>
        <begin position="1"/>
        <end position="27"/>
    </location>
</feature>
<feature type="repeat" description="TPR" evidence="1">
    <location>
        <begin position="66"/>
        <end position="99"/>
    </location>
</feature>
<dbReference type="RefSeq" id="WP_183351798.1">
    <property type="nucleotide sequence ID" value="NZ_JACHEO010000017.1"/>
</dbReference>
<evidence type="ECO:0000256" key="2">
    <source>
        <dbReference type="SAM" id="MobiDB-lite"/>
    </source>
</evidence>
<evidence type="ECO:0000256" key="1">
    <source>
        <dbReference type="PROSITE-ProRule" id="PRU00339"/>
    </source>
</evidence>
<organism evidence="3 4">
    <name type="scientific">Desulfoprunum benzoelyticum</name>
    <dbReference type="NCBI Taxonomy" id="1506996"/>
    <lineage>
        <taxon>Bacteria</taxon>
        <taxon>Pseudomonadati</taxon>
        <taxon>Thermodesulfobacteriota</taxon>
        <taxon>Desulfobulbia</taxon>
        <taxon>Desulfobulbales</taxon>
        <taxon>Desulfobulbaceae</taxon>
        <taxon>Desulfoprunum</taxon>
    </lineage>
</organism>
<evidence type="ECO:0000313" key="3">
    <source>
        <dbReference type="EMBL" id="MBB5348985.1"/>
    </source>
</evidence>
<dbReference type="PANTHER" id="PTHR10098">
    <property type="entry name" value="RAPSYN-RELATED"/>
    <property type="match status" value="1"/>
</dbReference>
<feature type="compositionally biased region" description="Basic and acidic residues" evidence="2">
    <location>
        <begin position="18"/>
        <end position="27"/>
    </location>
</feature>
<dbReference type="PROSITE" id="PS50005">
    <property type="entry name" value="TPR"/>
    <property type="match status" value="1"/>
</dbReference>
<protein>
    <submittedName>
        <fullName evidence="3">Tetratricopeptide (TPR) repeat protein</fullName>
    </submittedName>
</protein>
<dbReference type="Proteomes" id="UP000539642">
    <property type="component" value="Unassembled WGS sequence"/>
</dbReference>
<gene>
    <name evidence="3" type="ORF">HNQ81_002726</name>
</gene>
<dbReference type="SUPFAM" id="SSF48452">
    <property type="entry name" value="TPR-like"/>
    <property type="match status" value="1"/>
</dbReference>
<proteinExistence type="predicted"/>
<dbReference type="InterPro" id="IPR019734">
    <property type="entry name" value="TPR_rpt"/>
</dbReference>
<dbReference type="EMBL" id="JACHEO010000017">
    <property type="protein sequence ID" value="MBB5348985.1"/>
    <property type="molecule type" value="Genomic_DNA"/>
</dbReference>
<accession>A0A840UTI2</accession>
<name>A0A840UTI2_9BACT</name>
<evidence type="ECO:0000313" key="4">
    <source>
        <dbReference type="Proteomes" id="UP000539642"/>
    </source>
</evidence>
<dbReference type="Gene3D" id="1.25.40.10">
    <property type="entry name" value="Tetratricopeptide repeat domain"/>
    <property type="match status" value="1"/>
</dbReference>
<dbReference type="Pfam" id="PF13176">
    <property type="entry name" value="TPR_7"/>
    <property type="match status" value="1"/>
</dbReference>
<dbReference type="AlphaFoldDB" id="A0A840UTI2"/>
<reference evidence="3 4" key="1">
    <citation type="submission" date="2020-08" db="EMBL/GenBank/DDBJ databases">
        <title>Genomic Encyclopedia of Type Strains, Phase IV (KMG-IV): sequencing the most valuable type-strain genomes for metagenomic binning, comparative biology and taxonomic classification.</title>
        <authorList>
            <person name="Goeker M."/>
        </authorList>
    </citation>
    <scope>NUCLEOTIDE SEQUENCE [LARGE SCALE GENOMIC DNA]</scope>
    <source>
        <strain evidence="3 4">DSM 28570</strain>
    </source>
</reference>
<sequence length="199" mass="22213">MTTTLQNIGSIAPMAGAKDTDPADPVRTDYEEGRRFLQNREYSQAAVSLHNALVGFEKRGEETGIANASNQLGHVCLARQEFTQALQHYQRALGICDKLQDQMSLVAVQKKLIEVFRGLNDHSKAIEICLELLDSYHRNNDPRGTVEILEEMALIYLDSGNKGKAADAYRTVASIHRNFRHHSIAESYVKKAEDIDQAA</sequence>
<dbReference type="InterPro" id="IPR011990">
    <property type="entry name" value="TPR-like_helical_dom_sf"/>
</dbReference>
<comment type="caution">
    <text evidence="3">The sequence shown here is derived from an EMBL/GenBank/DDBJ whole genome shotgun (WGS) entry which is preliminary data.</text>
</comment>
<keyword evidence="1" id="KW-0802">TPR repeat</keyword>
<dbReference type="SMART" id="SM00028">
    <property type="entry name" value="TPR"/>
    <property type="match status" value="3"/>
</dbReference>
<dbReference type="PANTHER" id="PTHR10098:SF106">
    <property type="entry name" value="TETRATRICOPEPTIDE REPEAT PROTEIN 28-LIKE PROTEIN"/>
    <property type="match status" value="1"/>
</dbReference>
<keyword evidence="4" id="KW-1185">Reference proteome</keyword>